<proteinExistence type="inferred from homology"/>
<evidence type="ECO:0000256" key="10">
    <source>
        <dbReference type="SAM" id="SignalP"/>
    </source>
</evidence>
<evidence type="ECO:0000313" key="12">
    <source>
        <dbReference type="Proteomes" id="UP000240988"/>
    </source>
</evidence>
<evidence type="ECO:0000313" key="11">
    <source>
        <dbReference type="EMBL" id="SPM35863.1"/>
    </source>
</evidence>
<protein>
    <recommendedName>
        <fullName evidence="2">Pilin</fullName>
    </recommendedName>
    <alternativeName>
        <fullName evidence="8">Pili structural subunit</fullName>
    </alternativeName>
</protein>
<feature type="compositionally biased region" description="Pro residues" evidence="9">
    <location>
        <begin position="72"/>
        <end position="86"/>
    </location>
</feature>
<keyword evidence="4" id="KW-0130">Cell adhesion</keyword>
<keyword evidence="12" id="KW-1185">Reference proteome</keyword>
<dbReference type="InterPro" id="IPR058759">
    <property type="entry name" value="Pilin_mycobact"/>
</dbReference>
<evidence type="ECO:0000256" key="1">
    <source>
        <dbReference type="ARBA" id="ARBA00004561"/>
    </source>
</evidence>
<reference evidence="11 12" key="1">
    <citation type="submission" date="2017-01" db="EMBL/GenBank/DDBJ databases">
        <authorList>
            <consortium name="Urmite Genomes"/>
        </authorList>
    </citation>
    <scope>NUCLEOTIDE SEQUENCE [LARGE SCALE GENOMIC DNA]</scope>
    <source>
        <strain evidence="11 12">AB57</strain>
    </source>
</reference>
<organism evidence="11 12">
    <name type="scientific">Mycobacterium rhizamassiliense</name>
    <dbReference type="NCBI Taxonomy" id="1841860"/>
    <lineage>
        <taxon>Bacteria</taxon>
        <taxon>Bacillati</taxon>
        <taxon>Actinomycetota</taxon>
        <taxon>Actinomycetes</taxon>
        <taxon>Mycobacteriales</taxon>
        <taxon>Mycobacteriaceae</taxon>
        <taxon>Mycobacterium</taxon>
    </lineage>
</organism>
<evidence type="ECO:0000256" key="2">
    <source>
        <dbReference type="ARBA" id="ARBA00018586"/>
    </source>
</evidence>
<comment type="subcellular location">
    <subcellularLocation>
        <location evidence="1">Fimbrium</location>
    </subcellularLocation>
</comment>
<feature type="non-terminal residue" evidence="11">
    <location>
        <position position="1"/>
    </location>
</feature>
<comment type="similarity">
    <text evidence="6">Belongs to the mycobacterial pilin family.</text>
</comment>
<evidence type="ECO:0000256" key="5">
    <source>
        <dbReference type="ARBA" id="ARBA00023263"/>
    </source>
</evidence>
<evidence type="ECO:0000256" key="6">
    <source>
        <dbReference type="ARBA" id="ARBA00093784"/>
    </source>
</evidence>
<comment type="subunit">
    <text evidence="7">Forms a homomer composed of subunits assembled in a large structure.</text>
</comment>
<feature type="region of interest" description="Disordered" evidence="9">
    <location>
        <begin position="64"/>
        <end position="86"/>
    </location>
</feature>
<keyword evidence="5" id="KW-0281">Fimbrium</keyword>
<evidence type="ECO:0000256" key="7">
    <source>
        <dbReference type="ARBA" id="ARBA00093787"/>
    </source>
</evidence>
<dbReference type="Proteomes" id="UP000240988">
    <property type="component" value="Unassembled WGS sequence"/>
</dbReference>
<evidence type="ECO:0000256" key="8">
    <source>
        <dbReference type="ARBA" id="ARBA00093801"/>
    </source>
</evidence>
<evidence type="ECO:0000256" key="9">
    <source>
        <dbReference type="SAM" id="MobiDB-lite"/>
    </source>
</evidence>
<feature type="signal peptide" evidence="10">
    <location>
        <begin position="1"/>
        <end position="31"/>
    </location>
</feature>
<name>A0A2U3NWM7_9MYCO</name>
<dbReference type="EMBL" id="FUFA01000005">
    <property type="protein sequence ID" value="SPM35863.1"/>
    <property type="molecule type" value="Genomic_DNA"/>
</dbReference>
<gene>
    <name evidence="11" type="ORF">MRAB57_3697</name>
</gene>
<feature type="chain" id="PRO_5015668618" description="Pilin" evidence="10">
    <location>
        <begin position="32"/>
        <end position="86"/>
    </location>
</feature>
<sequence>VKTIPGVAATFFAAAAFLGLAGVGVASDAHAQPGPFPQWCPGDYWDPAWGNNWDWASCHDLRMGDPEGPRPWEQPPPPPPIVVPAH</sequence>
<evidence type="ECO:0000256" key="3">
    <source>
        <dbReference type="ARBA" id="ARBA00022729"/>
    </source>
</evidence>
<accession>A0A2U3NWM7</accession>
<dbReference type="AlphaFoldDB" id="A0A2U3NWM7"/>
<keyword evidence="3 10" id="KW-0732">Signal</keyword>
<evidence type="ECO:0000256" key="4">
    <source>
        <dbReference type="ARBA" id="ARBA00022889"/>
    </source>
</evidence>
<dbReference type="Pfam" id="PF26380">
    <property type="entry name" value="Pilin_Mycobact"/>
    <property type="match status" value="1"/>
</dbReference>